<protein>
    <submittedName>
        <fullName evidence="1">Uncharacterized protein</fullName>
    </submittedName>
</protein>
<dbReference type="Proteomes" id="UP001165960">
    <property type="component" value="Unassembled WGS sequence"/>
</dbReference>
<reference evidence="1" key="1">
    <citation type="submission" date="2022-04" db="EMBL/GenBank/DDBJ databases">
        <title>Genome of the entomopathogenic fungus Entomophthora muscae.</title>
        <authorList>
            <person name="Elya C."/>
            <person name="Lovett B.R."/>
            <person name="Lee E."/>
            <person name="Macias A.M."/>
            <person name="Hajek A.E."/>
            <person name="De Bivort B.L."/>
            <person name="Kasson M.T."/>
            <person name="De Fine Licht H.H."/>
            <person name="Stajich J.E."/>
        </authorList>
    </citation>
    <scope>NUCLEOTIDE SEQUENCE</scope>
    <source>
        <strain evidence="1">Berkeley</strain>
    </source>
</reference>
<proteinExistence type="predicted"/>
<comment type="caution">
    <text evidence="1">The sequence shown here is derived from an EMBL/GenBank/DDBJ whole genome shotgun (WGS) entry which is preliminary data.</text>
</comment>
<dbReference type="EMBL" id="QTSX02000053">
    <property type="protein sequence ID" value="KAJ9089326.1"/>
    <property type="molecule type" value="Genomic_DNA"/>
</dbReference>
<keyword evidence="2" id="KW-1185">Reference proteome</keyword>
<accession>A0ACC2URW2</accession>
<evidence type="ECO:0000313" key="2">
    <source>
        <dbReference type="Proteomes" id="UP001165960"/>
    </source>
</evidence>
<gene>
    <name evidence="1" type="ORF">DSO57_1014108</name>
</gene>
<name>A0ACC2URW2_9FUNG</name>
<organism evidence="1 2">
    <name type="scientific">Entomophthora muscae</name>
    <dbReference type="NCBI Taxonomy" id="34485"/>
    <lineage>
        <taxon>Eukaryota</taxon>
        <taxon>Fungi</taxon>
        <taxon>Fungi incertae sedis</taxon>
        <taxon>Zoopagomycota</taxon>
        <taxon>Entomophthoromycotina</taxon>
        <taxon>Entomophthoromycetes</taxon>
        <taxon>Entomophthorales</taxon>
        <taxon>Entomophthoraceae</taxon>
        <taxon>Entomophthora</taxon>
    </lineage>
</organism>
<sequence>MLVASDPTVLVVFCDGYAYQKKLKDMLEDWATQQAVHTVVLSAEMEQWEWATKEIRAAGYTCWSYPTNHSDLHLADKCLHKFGLALRRSKPATYNELCSQIEKGYELFPSVFVQDLSDLIIFYASDSDKSRKDSHLPLHSFIFFKTAYVTEEEFEQLKQSALSAFSQSINPASPTPHQDQATHLPTLVPKPSHIPSPLPLMMSLLRACMMAMYILPIPSPSCSLMSKIKLFFVITY</sequence>
<evidence type="ECO:0000313" key="1">
    <source>
        <dbReference type="EMBL" id="KAJ9089326.1"/>
    </source>
</evidence>